<dbReference type="Proteomes" id="UP000316887">
    <property type="component" value="Unassembled WGS sequence"/>
</dbReference>
<dbReference type="SUPFAM" id="SSF52540">
    <property type="entry name" value="P-loop containing nucleoside triphosphate hydrolases"/>
    <property type="match status" value="1"/>
</dbReference>
<dbReference type="InterPro" id="IPR014001">
    <property type="entry name" value="Helicase_ATP-bd"/>
</dbReference>
<dbReference type="InterPro" id="IPR010225">
    <property type="entry name" value="HrpB"/>
</dbReference>
<dbReference type="PROSITE" id="PS00690">
    <property type="entry name" value="DEAH_ATP_HELICASE"/>
    <property type="match status" value="1"/>
</dbReference>
<protein>
    <submittedName>
        <fullName evidence="8">ATP-dependent helicase HrpB</fullName>
    </submittedName>
</protein>
<sequence length="839" mass="92870">MMKNNAFLTELPVSRIFEPLAETLRKRSNVVIIAPPGSGKTTGIAPVLLQEAWCQGQVILLSPRRLAAKAAAERIAQIIGEPVGQQVGYATRMESRRSDKTRILVVTQGIFRHQIQQDPELTGISAVLFDEVHERSLDGDFSLALALDVQSVLRPDLKLIAMSATMDGARFSNLMAEEEAGAAPVLESQGRSYPLHYYYEGRRSDLSIEQNMAAVIKRALQENEGGILAFLPGIAEIERTAALLSNLPSDISLFRLHSTVDHREQNGAIRPAPKGCRKVVLASAIAETSLTLDGIRIVVDSGLTRRARYDHQSGLTRLVTERVSRASAEQRAGRAGRQDVGYVWRLWEEAAQTGLSPYDPPEITQADLSALTLDCALWGVAHPKQLRWIDTPPEKAVEEAHNRLQNLQAISSDKRPLPHGHDLAALPMPLPLGHMILKAKEKGLGAFAVDVAVLLSERGVGGLDLDIESRLNRFYRDNSPRSQKARQLANRWRKLVGLNNAGISQNYMGEGDVGACVALAFPDRVAKRRDSKGEQWISVGGRGFWLDPLSPLAKNEWLAVAEAQGAAQSARIMSTAALEKDQINALFAEQIVVEQNVRFNFEIKGVETERVQRLGAIILSRGQDDSPDEETIASVLMDAIRQYGLDILPWSETALSLRERWAFVMAHQSDKNANFEYDLSDDALLEKAEEWLYPLLIGCRRLDRIKSGDLSQALENILGWHGKQQLDSWAPARLTTPAGSSHVIDYKDADVPAVEVRPQALFGIKKHPMLLNGQVPLVLRLVSPAGRPIQTTKNLPDFWTGSWSMVAKEMRGRYPRHPWPEDPAAAEPTLRTQKGRKVY</sequence>
<comment type="caution">
    <text evidence="8">The sequence shown here is derived from an EMBL/GenBank/DDBJ whole genome shotgun (WGS) entry which is preliminary data.</text>
</comment>
<dbReference type="GO" id="GO:0016787">
    <property type="term" value="F:hydrolase activity"/>
    <property type="evidence" value="ECO:0007669"/>
    <property type="project" value="UniProtKB-KW"/>
</dbReference>
<dbReference type="SMART" id="SM00490">
    <property type="entry name" value="HELICc"/>
    <property type="match status" value="1"/>
</dbReference>
<feature type="domain" description="Helicase C-terminal" evidence="7">
    <location>
        <begin position="207"/>
        <end position="379"/>
    </location>
</feature>
<dbReference type="Pfam" id="PF00271">
    <property type="entry name" value="Helicase_C"/>
    <property type="match status" value="1"/>
</dbReference>
<dbReference type="PANTHER" id="PTHR43519:SF1">
    <property type="entry name" value="ATP-DEPENDENT RNA HELICASE HRPB"/>
    <property type="match status" value="1"/>
</dbReference>
<dbReference type="PROSITE" id="PS51194">
    <property type="entry name" value="HELICASE_CTER"/>
    <property type="match status" value="1"/>
</dbReference>
<evidence type="ECO:0000256" key="4">
    <source>
        <dbReference type="ARBA" id="ARBA00022840"/>
    </source>
</evidence>
<dbReference type="Pfam" id="PF08482">
    <property type="entry name" value="HrpB_C"/>
    <property type="match status" value="1"/>
</dbReference>
<dbReference type="InterPro" id="IPR027417">
    <property type="entry name" value="P-loop_NTPase"/>
</dbReference>
<dbReference type="CDD" id="cd17990">
    <property type="entry name" value="DEXHc_HrpB"/>
    <property type="match status" value="1"/>
</dbReference>
<dbReference type="PROSITE" id="PS51192">
    <property type="entry name" value="HELICASE_ATP_BIND_1"/>
    <property type="match status" value="1"/>
</dbReference>
<proteinExistence type="predicted"/>
<keyword evidence="3 8" id="KW-0347">Helicase</keyword>
<dbReference type="InterPro" id="IPR001650">
    <property type="entry name" value="Helicase_C-like"/>
</dbReference>
<reference evidence="8 9" key="1">
    <citation type="submission" date="2019-06" db="EMBL/GenBank/DDBJ databases">
        <title>Genome sequencing of Zymomonas mobilis strains for genetic engineering and biofuel applications.</title>
        <authorList>
            <person name="Teravest M."/>
        </authorList>
    </citation>
    <scope>NUCLEOTIDE SEQUENCE [LARGE SCALE GENOMIC DNA]</scope>
    <source>
        <strain evidence="8 9">AN0101</strain>
    </source>
</reference>
<evidence type="ECO:0000256" key="5">
    <source>
        <dbReference type="SAM" id="MobiDB-lite"/>
    </source>
</evidence>
<dbReference type="GO" id="GO:0003676">
    <property type="term" value="F:nucleic acid binding"/>
    <property type="evidence" value="ECO:0007669"/>
    <property type="project" value="InterPro"/>
</dbReference>
<evidence type="ECO:0000313" key="9">
    <source>
        <dbReference type="Proteomes" id="UP000316887"/>
    </source>
</evidence>
<name>A0A542W0D3_ZYMMB</name>
<dbReference type="RefSeq" id="WP_141919411.1">
    <property type="nucleotide sequence ID" value="NZ_VFOF01000001.1"/>
</dbReference>
<dbReference type="InterPro" id="IPR002464">
    <property type="entry name" value="DNA/RNA_helicase_DEAH_CS"/>
</dbReference>
<dbReference type="PANTHER" id="PTHR43519">
    <property type="entry name" value="ATP-DEPENDENT RNA HELICASE HRPB"/>
    <property type="match status" value="1"/>
</dbReference>
<dbReference type="SMART" id="SM00847">
    <property type="entry name" value="HA2"/>
    <property type="match status" value="1"/>
</dbReference>
<dbReference type="InterPro" id="IPR013689">
    <property type="entry name" value="RNA_helicase_ATP-dep_HrpB_C"/>
</dbReference>
<evidence type="ECO:0000256" key="3">
    <source>
        <dbReference type="ARBA" id="ARBA00022806"/>
    </source>
</evidence>
<organism evidence="8 9">
    <name type="scientific">Zymomonas mobilis</name>
    <dbReference type="NCBI Taxonomy" id="542"/>
    <lineage>
        <taxon>Bacteria</taxon>
        <taxon>Pseudomonadati</taxon>
        <taxon>Pseudomonadota</taxon>
        <taxon>Alphaproteobacteria</taxon>
        <taxon>Sphingomonadales</taxon>
        <taxon>Zymomonadaceae</taxon>
        <taxon>Zymomonas</taxon>
    </lineage>
</organism>
<accession>A0A542W0D3</accession>
<dbReference type="NCBIfam" id="TIGR01970">
    <property type="entry name" value="DEAH_box_HrpB"/>
    <property type="match status" value="1"/>
</dbReference>
<evidence type="ECO:0000259" key="6">
    <source>
        <dbReference type="PROSITE" id="PS51192"/>
    </source>
</evidence>
<feature type="domain" description="Helicase ATP-binding" evidence="6">
    <location>
        <begin position="21"/>
        <end position="184"/>
    </location>
</feature>
<dbReference type="SMART" id="SM00487">
    <property type="entry name" value="DEXDc"/>
    <property type="match status" value="1"/>
</dbReference>
<dbReference type="InterPro" id="IPR049614">
    <property type="entry name" value="HrpB_DEXH"/>
</dbReference>
<keyword evidence="2" id="KW-0378">Hydrolase</keyword>
<dbReference type="Gene3D" id="3.40.50.300">
    <property type="entry name" value="P-loop containing nucleotide triphosphate hydrolases"/>
    <property type="match status" value="2"/>
</dbReference>
<dbReference type="PIRSF" id="PIRSF005496">
    <property type="entry name" value="ATP_hel_hrpB"/>
    <property type="match status" value="1"/>
</dbReference>
<evidence type="ECO:0000313" key="8">
    <source>
        <dbReference type="EMBL" id="TQL17039.1"/>
    </source>
</evidence>
<evidence type="ECO:0000256" key="1">
    <source>
        <dbReference type="ARBA" id="ARBA00022741"/>
    </source>
</evidence>
<evidence type="ECO:0000256" key="2">
    <source>
        <dbReference type="ARBA" id="ARBA00022801"/>
    </source>
</evidence>
<dbReference type="GO" id="GO:0005524">
    <property type="term" value="F:ATP binding"/>
    <property type="evidence" value="ECO:0007669"/>
    <property type="project" value="UniProtKB-KW"/>
</dbReference>
<dbReference type="AlphaFoldDB" id="A0A542W0D3"/>
<keyword evidence="4" id="KW-0067">ATP-binding</keyword>
<feature type="region of interest" description="Disordered" evidence="5">
    <location>
        <begin position="815"/>
        <end position="839"/>
    </location>
</feature>
<dbReference type="GO" id="GO:0004386">
    <property type="term" value="F:helicase activity"/>
    <property type="evidence" value="ECO:0007669"/>
    <property type="project" value="UniProtKB-KW"/>
</dbReference>
<dbReference type="OrthoDB" id="9805617at2"/>
<evidence type="ECO:0000259" key="7">
    <source>
        <dbReference type="PROSITE" id="PS51194"/>
    </source>
</evidence>
<dbReference type="Pfam" id="PF00270">
    <property type="entry name" value="DEAD"/>
    <property type="match status" value="1"/>
</dbReference>
<dbReference type="InterPro" id="IPR011545">
    <property type="entry name" value="DEAD/DEAH_box_helicase_dom"/>
</dbReference>
<dbReference type="CDD" id="cd18791">
    <property type="entry name" value="SF2_C_RHA"/>
    <property type="match status" value="1"/>
</dbReference>
<dbReference type="InterPro" id="IPR007502">
    <property type="entry name" value="Helicase-assoc_dom"/>
</dbReference>
<dbReference type="EMBL" id="VFOF01000001">
    <property type="protein sequence ID" value="TQL17039.1"/>
    <property type="molecule type" value="Genomic_DNA"/>
</dbReference>
<keyword evidence="1" id="KW-0547">Nucleotide-binding</keyword>
<gene>
    <name evidence="8" type="ORF">FBY58_0598</name>
</gene>
<dbReference type="Gene3D" id="1.20.120.1080">
    <property type="match status" value="1"/>
</dbReference>